<dbReference type="RefSeq" id="WP_083169814.1">
    <property type="nucleotide sequence ID" value="NZ_MVHF01000054.1"/>
</dbReference>
<reference evidence="1 2" key="1">
    <citation type="submission" date="2017-02" db="EMBL/GenBank/DDBJ databases">
        <title>The new phylogeny of genus Mycobacterium.</title>
        <authorList>
            <person name="Tortoli E."/>
            <person name="Trovato A."/>
            <person name="Cirillo D.M."/>
        </authorList>
    </citation>
    <scope>NUCLEOTIDE SEQUENCE [LARGE SCALE GENOMIC DNA]</scope>
    <source>
        <strain evidence="1 2">RW6</strain>
    </source>
</reference>
<name>A0A1X0A529_9MYCO</name>
<dbReference type="Proteomes" id="UP000192448">
    <property type="component" value="Unassembled WGS sequence"/>
</dbReference>
<dbReference type="AlphaFoldDB" id="A0A1X0A529"/>
<dbReference type="STRING" id="1927124.BST13_33315"/>
<dbReference type="EMBL" id="MVHF01000054">
    <property type="protein sequence ID" value="ORA25201.1"/>
    <property type="molecule type" value="Genomic_DNA"/>
</dbReference>
<evidence type="ECO:0000313" key="1">
    <source>
        <dbReference type="EMBL" id="ORA25201.1"/>
    </source>
</evidence>
<protein>
    <submittedName>
        <fullName evidence="1">Uncharacterized protein</fullName>
    </submittedName>
</protein>
<comment type="caution">
    <text evidence="1">The sequence shown here is derived from an EMBL/GenBank/DDBJ whole genome shotgun (WGS) entry which is preliminary data.</text>
</comment>
<accession>A0A1X0A529</accession>
<evidence type="ECO:0000313" key="2">
    <source>
        <dbReference type="Proteomes" id="UP000192448"/>
    </source>
</evidence>
<dbReference type="OrthoDB" id="4551696at2"/>
<proteinExistence type="predicted"/>
<sequence>MSTCARPNCPNSARESGDQGLCTKHYRAAPLRGYVTADRTRERYNLLRSLGVQRNTFYASGVSKAAILQIEAGGKLQRATEAKMLAIPVPDGLVPTGTDISAIGTRRRLQALGAIGWPQRVIARELGVVQSRMKALGQQDFVTARVALAVMEVFDRLAMKPGPSEQSRRRAAASGWVPPLAWEDIDDPDEVPDIGAEERVPLLERVEEYRELGRSEEQIAKALGMKVASLKVAISREKRRAAA</sequence>
<keyword evidence="2" id="KW-1185">Reference proteome</keyword>
<gene>
    <name evidence="1" type="ORF">BST13_33315</name>
</gene>
<organism evidence="1 2">
    <name type="scientific">Mycobacterium aquaticum</name>
    <dbReference type="NCBI Taxonomy" id="1927124"/>
    <lineage>
        <taxon>Bacteria</taxon>
        <taxon>Bacillati</taxon>
        <taxon>Actinomycetota</taxon>
        <taxon>Actinomycetes</taxon>
        <taxon>Mycobacteriales</taxon>
        <taxon>Mycobacteriaceae</taxon>
        <taxon>Mycobacterium</taxon>
    </lineage>
</organism>